<evidence type="ECO:0000256" key="7">
    <source>
        <dbReference type="ARBA" id="ARBA00023065"/>
    </source>
</evidence>
<dbReference type="EMBL" id="JAOCQF010000002">
    <property type="protein sequence ID" value="MCT8330244.1"/>
    <property type="molecule type" value="Genomic_DNA"/>
</dbReference>
<dbReference type="Proteomes" id="UP001205601">
    <property type="component" value="Unassembled WGS sequence"/>
</dbReference>
<comment type="subcellular location">
    <subcellularLocation>
        <location evidence="1">Membrane</location>
        <topology evidence="1">Multi-pass membrane protein</topology>
    </subcellularLocation>
</comment>
<feature type="transmembrane region" description="Helical" evidence="10">
    <location>
        <begin position="137"/>
        <end position="159"/>
    </location>
</feature>
<keyword evidence="8 10" id="KW-0472">Membrane</keyword>
<evidence type="ECO:0000313" key="14">
    <source>
        <dbReference type="Proteomes" id="UP001205601"/>
    </source>
</evidence>
<keyword evidence="6 10" id="KW-1133">Transmembrane helix</keyword>
<evidence type="ECO:0000259" key="12">
    <source>
        <dbReference type="Pfam" id="PF16916"/>
    </source>
</evidence>
<sequence>MPDHDHHHGHAAHTHGLSHGHGNGHNHGIEGRGDWQVAAAVATNLILTAAQIVGGIIAGSVALIADAMHNLSDALALIIAFAARRIACRPAHPGMSFGYGRAEVIAALVNYTTLIVVCLWLGYAATERMVDPPPVEGGIVVILAAVALVINGITAALTFRLARDSMNIRAAFLHNLSDAGTSLAVIVSGLLVMWWDWRLADPLITLLISVWILRHCFVEVVPVIRILMLAAPAGLDPAKIDERIGEVEGVAGLHHLHLWQIDERRTSLEAHLVVADGQDEARVLARVKAMLAGEFGLGHTTFEVERAGDACAGGAC</sequence>
<evidence type="ECO:0000256" key="1">
    <source>
        <dbReference type="ARBA" id="ARBA00004141"/>
    </source>
</evidence>
<evidence type="ECO:0000256" key="2">
    <source>
        <dbReference type="ARBA" id="ARBA00008873"/>
    </source>
</evidence>
<dbReference type="SUPFAM" id="SSF160240">
    <property type="entry name" value="Cation efflux protein cytoplasmic domain-like"/>
    <property type="match status" value="1"/>
</dbReference>
<keyword evidence="7" id="KW-0406">Ion transport</keyword>
<dbReference type="PANTHER" id="PTHR11562:SF17">
    <property type="entry name" value="RE54080P-RELATED"/>
    <property type="match status" value="1"/>
</dbReference>
<dbReference type="NCBIfam" id="TIGR01297">
    <property type="entry name" value="CDF"/>
    <property type="match status" value="1"/>
</dbReference>
<evidence type="ECO:0000256" key="8">
    <source>
        <dbReference type="ARBA" id="ARBA00023136"/>
    </source>
</evidence>
<comment type="caution">
    <text evidence="13">The sequence shown here is derived from an EMBL/GenBank/DDBJ whole genome shotgun (WGS) entry which is preliminary data.</text>
</comment>
<evidence type="ECO:0000256" key="9">
    <source>
        <dbReference type="SAM" id="MobiDB-lite"/>
    </source>
</evidence>
<reference evidence="14" key="1">
    <citation type="submission" date="2023-07" db="EMBL/GenBank/DDBJ databases">
        <title>Defluviimonas sediminis sp. nov., isolated from mangrove sediment.</title>
        <authorList>
            <person name="Liu L."/>
            <person name="Li J."/>
            <person name="Huang Y."/>
            <person name="Pan J."/>
            <person name="Li M."/>
        </authorList>
    </citation>
    <scope>NUCLEOTIDE SEQUENCE [LARGE SCALE GENOMIC DNA]</scope>
    <source>
        <strain evidence="14">FT324</strain>
    </source>
</reference>
<dbReference type="Pfam" id="PF01545">
    <property type="entry name" value="Cation_efflux"/>
    <property type="match status" value="1"/>
</dbReference>
<accession>A0ABT2NRP2</accession>
<evidence type="ECO:0000256" key="6">
    <source>
        <dbReference type="ARBA" id="ARBA00022989"/>
    </source>
</evidence>
<dbReference type="Pfam" id="PF16916">
    <property type="entry name" value="ZT_dimer"/>
    <property type="match status" value="1"/>
</dbReference>
<feature type="domain" description="Cation efflux protein transmembrane" evidence="11">
    <location>
        <begin position="38"/>
        <end position="228"/>
    </location>
</feature>
<feature type="transmembrane region" description="Helical" evidence="10">
    <location>
        <begin position="104"/>
        <end position="125"/>
    </location>
</feature>
<feature type="domain" description="Cation efflux protein cytoplasmic" evidence="12">
    <location>
        <begin position="236"/>
        <end position="305"/>
    </location>
</feature>
<feature type="compositionally biased region" description="Basic residues" evidence="9">
    <location>
        <begin position="7"/>
        <end position="24"/>
    </location>
</feature>
<dbReference type="InterPro" id="IPR058533">
    <property type="entry name" value="Cation_efflux_TM"/>
</dbReference>
<dbReference type="RefSeq" id="WP_261496119.1">
    <property type="nucleotide sequence ID" value="NZ_JAOCQF010000002.1"/>
</dbReference>
<dbReference type="InterPro" id="IPR027469">
    <property type="entry name" value="Cation_efflux_TMD_sf"/>
</dbReference>
<evidence type="ECO:0000313" key="13">
    <source>
        <dbReference type="EMBL" id="MCT8330244.1"/>
    </source>
</evidence>
<name>A0ABT2NRP2_9RHOB</name>
<feature type="transmembrane region" description="Helical" evidence="10">
    <location>
        <begin position="179"/>
        <end position="197"/>
    </location>
</feature>
<keyword evidence="5" id="KW-0864">Zinc transport</keyword>
<feature type="region of interest" description="Disordered" evidence="9">
    <location>
        <begin position="1"/>
        <end position="25"/>
    </location>
</feature>
<evidence type="ECO:0000256" key="4">
    <source>
        <dbReference type="ARBA" id="ARBA00022692"/>
    </source>
</evidence>
<dbReference type="SUPFAM" id="SSF161111">
    <property type="entry name" value="Cation efflux protein transmembrane domain-like"/>
    <property type="match status" value="1"/>
</dbReference>
<dbReference type="InterPro" id="IPR027470">
    <property type="entry name" value="Cation_efflux_CTD"/>
</dbReference>
<evidence type="ECO:0000256" key="10">
    <source>
        <dbReference type="SAM" id="Phobius"/>
    </source>
</evidence>
<dbReference type="InterPro" id="IPR036837">
    <property type="entry name" value="Cation_efflux_CTD_sf"/>
</dbReference>
<keyword evidence="4 10" id="KW-0812">Transmembrane</keyword>
<keyword evidence="14" id="KW-1185">Reference proteome</keyword>
<protein>
    <submittedName>
        <fullName evidence="13">Cation diffusion facilitator family transporter</fullName>
    </submittedName>
</protein>
<gene>
    <name evidence="13" type="ORF">N5I32_12020</name>
</gene>
<dbReference type="InterPro" id="IPR002524">
    <property type="entry name" value="Cation_efflux"/>
</dbReference>
<dbReference type="PANTHER" id="PTHR11562">
    <property type="entry name" value="CATION EFFLUX PROTEIN/ ZINC TRANSPORTER"/>
    <property type="match status" value="1"/>
</dbReference>
<proteinExistence type="inferred from homology"/>
<feature type="transmembrane region" description="Helical" evidence="10">
    <location>
        <begin position="37"/>
        <end position="57"/>
    </location>
</feature>
<dbReference type="Gene3D" id="1.20.1510.10">
    <property type="entry name" value="Cation efflux protein transmembrane domain"/>
    <property type="match status" value="1"/>
</dbReference>
<dbReference type="InterPro" id="IPR050681">
    <property type="entry name" value="CDF/SLC30A"/>
</dbReference>
<organism evidence="13 14">
    <name type="scientific">Albidovulum sediminis</name>
    <dbReference type="NCBI Taxonomy" id="3066345"/>
    <lineage>
        <taxon>Bacteria</taxon>
        <taxon>Pseudomonadati</taxon>
        <taxon>Pseudomonadota</taxon>
        <taxon>Alphaproteobacteria</taxon>
        <taxon>Rhodobacterales</taxon>
        <taxon>Paracoccaceae</taxon>
        <taxon>Albidovulum</taxon>
    </lineage>
</organism>
<feature type="transmembrane region" description="Helical" evidence="10">
    <location>
        <begin position="203"/>
        <end position="224"/>
    </location>
</feature>
<evidence type="ECO:0000256" key="3">
    <source>
        <dbReference type="ARBA" id="ARBA00022448"/>
    </source>
</evidence>
<keyword evidence="3" id="KW-0813">Transport</keyword>
<evidence type="ECO:0000259" key="11">
    <source>
        <dbReference type="Pfam" id="PF01545"/>
    </source>
</evidence>
<keyword evidence="5" id="KW-0862">Zinc</keyword>
<comment type="similarity">
    <text evidence="2">Belongs to the cation diffusion facilitator (CDF) transporter (TC 2.A.4) family. SLC30A subfamily.</text>
</comment>
<evidence type="ECO:0000256" key="5">
    <source>
        <dbReference type="ARBA" id="ARBA00022906"/>
    </source>
</evidence>